<sequence>MEKPSNKEEEISAEFALGDALDNICQYFKIRDLINVSLVCKSWQETAKREIAKRGPERVLIPHIYCGDIRNGDSSFHVYDFLSAEPYVAILFVGPSLRERNNERILEFKILRAYKKYFPHHLIAVGVDESMMDEEVINSCPGMLGAPNGILGLFLPKHRDLTIKVASCIYNRSVSFAEKIIEDISPDDKQLKSTLIIFCNSYQGYSLATRVLKHIKKRFVQKMYTLWGGVFDDDLKAIDCPTVNSIDNPKTAIFALSITGSNLESWSVVIDCRIKKQEVNEKLFYLRDNLRLRRRTIGLACGPRYVEDLSKNSHENMYLNSHELMHVIKKIFSRIPFISIFNYGYHSHFGVDSISDDGKQELAHQMAISLMILTYD</sequence>
<dbReference type="CDD" id="cd09917">
    <property type="entry name" value="F-box_SF"/>
    <property type="match status" value="1"/>
</dbReference>
<dbReference type="EMBL" id="NNAY01001458">
    <property type="protein sequence ID" value="OXU23906.1"/>
    <property type="molecule type" value="Genomic_DNA"/>
</dbReference>
<proteinExistence type="predicted"/>
<dbReference type="InterPro" id="IPR001810">
    <property type="entry name" value="F-box_dom"/>
</dbReference>
<evidence type="ECO:0000313" key="2">
    <source>
        <dbReference type="EMBL" id="OXU23906.1"/>
    </source>
</evidence>
<comment type="caution">
    <text evidence="2">The sequence shown here is derived from an EMBL/GenBank/DDBJ whole genome shotgun (WGS) entry which is preliminary data.</text>
</comment>
<evidence type="ECO:0000259" key="1">
    <source>
        <dbReference type="Pfam" id="PF00646"/>
    </source>
</evidence>
<dbReference type="STRING" id="543379.A0A232EZI2"/>
<protein>
    <recommendedName>
        <fullName evidence="1">F-box domain-containing protein</fullName>
    </recommendedName>
</protein>
<dbReference type="InterPro" id="IPR036047">
    <property type="entry name" value="F-box-like_dom_sf"/>
</dbReference>
<evidence type="ECO:0000313" key="3">
    <source>
        <dbReference type="Proteomes" id="UP000215335"/>
    </source>
</evidence>
<feature type="domain" description="F-box" evidence="1">
    <location>
        <begin position="19"/>
        <end position="49"/>
    </location>
</feature>
<accession>A0A232EZI2</accession>
<dbReference type="SUPFAM" id="SSF81383">
    <property type="entry name" value="F-box domain"/>
    <property type="match status" value="1"/>
</dbReference>
<gene>
    <name evidence="2" type="ORF">TSAR_014547</name>
</gene>
<dbReference type="Proteomes" id="UP000215335">
    <property type="component" value="Unassembled WGS sequence"/>
</dbReference>
<keyword evidence="3" id="KW-1185">Reference proteome</keyword>
<name>A0A232EZI2_9HYME</name>
<dbReference type="Gene3D" id="1.20.1280.50">
    <property type="match status" value="1"/>
</dbReference>
<reference evidence="2 3" key="1">
    <citation type="journal article" date="2017" name="Curr. Biol.">
        <title>The Evolution of Venom by Co-option of Single-Copy Genes.</title>
        <authorList>
            <person name="Martinson E.O."/>
            <person name="Mrinalini"/>
            <person name="Kelkar Y.D."/>
            <person name="Chang C.H."/>
            <person name="Werren J.H."/>
        </authorList>
    </citation>
    <scope>NUCLEOTIDE SEQUENCE [LARGE SCALE GENOMIC DNA]</scope>
    <source>
        <strain evidence="2 3">Alberta</strain>
        <tissue evidence="2">Whole body</tissue>
    </source>
</reference>
<organism evidence="2 3">
    <name type="scientific">Trichomalopsis sarcophagae</name>
    <dbReference type="NCBI Taxonomy" id="543379"/>
    <lineage>
        <taxon>Eukaryota</taxon>
        <taxon>Metazoa</taxon>
        <taxon>Ecdysozoa</taxon>
        <taxon>Arthropoda</taxon>
        <taxon>Hexapoda</taxon>
        <taxon>Insecta</taxon>
        <taxon>Pterygota</taxon>
        <taxon>Neoptera</taxon>
        <taxon>Endopterygota</taxon>
        <taxon>Hymenoptera</taxon>
        <taxon>Apocrita</taxon>
        <taxon>Proctotrupomorpha</taxon>
        <taxon>Chalcidoidea</taxon>
        <taxon>Pteromalidae</taxon>
        <taxon>Pteromalinae</taxon>
        <taxon>Trichomalopsis</taxon>
    </lineage>
</organism>
<dbReference type="AlphaFoldDB" id="A0A232EZI2"/>
<dbReference type="Pfam" id="PF00646">
    <property type="entry name" value="F-box"/>
    <property type="match status" value="1"/>
</dbReference>
<dbReference type="OrthoDB" id="199913at2759"/>